<dbReference type="RefSeq" id="YP_010001110.1">
    <property type="nucleotide sequence ID" value="NC_053172.1"/>
</dbReference>
<name>A0A6G8R0B5_9CAUD</name>
<dbReference type="EMBL" id="MT024859">
    <property type="protein sequence ID" value="QIN93632.1"/>
    <property type="molecule type" value="Genomic_DNA"/>
</dbReference>
<proteinExistence type="predicted"/>
<accession>A0A6G8R0B5</accession>
<reference evidence="1 2" key="1">
    <citation type="submission" date="2020-02" db="EMBL/GenBank/DDBJ databases">
        <authorList>
            <person name="Merkhofer E.C."/>
            <person name="Bhalla S."/>
            <person name="Bricker J.S."/>
            <person name="Brissette I."/>
            <person name="Cavasco M."/>
            <person name="Coleman S."/>
            <person name="Katsanos J."/>
            <person name="Mckinney A."/>
            <person name="Tibbets T."/>
            <person name="Garlena R.A."/>
            <person name="Russell D.A."/>
            <person name="Pope W.H."/>
            <person name="Jacobs-Sera D."/>
            <person name="Hatfull G.F."/>
        </authorList>
    </citation>
    <scope>NUCLEOTIDE SEQUENCE [LARGE SCALE GENOMIC DNA]</scope>
</reference>
<evidence type="ECO:0000313" key="1">
    <source>
        <dbReference type="EMBL" id="QIN93632.1"/>
    </source>
</evidence>
<gene>
    <name evidence="1" type="primary">44</name>
    <name evidence="1" type="ORF">SEA_DUMPSTERDUDE_44</name>
</gene>
<sequence>MPRRTMTVTEVWAHPVGSRKEKDRVDLTALPDGMDLLHAFYGFAADVDARQLLKRENESFASVVSLEEKGRAVTLAVDVGRFGERGTITDVTTMIERDRFTRTDAISVITHGIFTLPKGCTSALVFIERSGNQSGIIRVLELFQHQFRLAYPDLILETTAVVESEAWLSYASLVKVSAHRRASGSDEADNNSKRIKRSEYGELAHTLVPARGERTLPRFLYDRLVAGALKPSELLDFDESDEAAHVEVTLEHNGQRKTFLLGHEKRPSISYLLSNHGEDEWSLERVRDYAFDTHADTIYGRLGWEWTPAHTVGAWTDSQRGARLVVRGGEQS</sequence>
<dbReference type="GeneID" id="62974275"/>
<organism evidence="1 2">
    <name type="scientific">Gordonia phage DumpsterDude</name>
    <dbReference type="NCBI Taxonomy" id="2713262"/>
    <lineage>
        <taxon>Viruses</taxon>
        <taxon>Duplodnaviria</taxon>
        <taxon>Heunggongvirae</taxon>
        <taxon>Uroviricota</taxon>
        <taxon>Caudoviricetes</taxon>
        <taxon>Ruthyvirus</taxon>
        <taxon>Ruthyvirus dumpsterdude</taxon>
    </lineage>
</organism>
<dbReference type="KEGG" id="vg:62974275"/>
<keyword evidence="2" id="KW-1185">Reference proteome</keyword>
<dbReference type="Proteomes" id="UP000500788">
    <property type="component" value="Segment"/>
</dbReference>
<protein>
    <submittedName>
        <fullName evidence="1">Uncharacterized protein</fullName>
    </submittedName>
</protein>
<evidence type="ECO:0000313" key="2">
    <source>
        <dbReference type="Proteomes" id="UP000500788"/>
    </source>
</evidence>